<dbReference type="Gene3D" id="3.40.50.1820">
    <property type="entry name" value="alpha/beta hydrolase"/>
    <property type="match status" value="1"/>
</dbReference>
<dbReference type="SUPFAM" id="SSF55048">
    <property type="entry name" value="Probable ACP-binding domain of malonyl-CoA ACP transacylase"/>
    <property type="match status" value="1"/>
</dbReference>
<dbReference type="SUPFAM" id="SSF53901">
    <property type="entry name" value="Thiolase-like"/>
    <property type="match status" value="1"/>
</dbReference>
<dbReference type="PROSITE" id="PS50075">
    <property type="entry name" value="CARRIER"/>
    <property type="match status" value="1"/>
</dbReference>
<evidence type="ECO:0000256" key="7">
    <source>
        <dbReference type="ARBA" id="ARBA00023315"/>
    </source>
</evidence>
<dbReference type="Pfam" id="PF16197">
    <property type="entry name" value="KAsynt_C_assoc"/>
    <property type="match status" value="1"/>
</dbReference>
<dbReference type="InterPro" id="IPR036736">
    <property type="entry name" value="ACP-like_sf"/>
</dbReference>
<dbReference type="InterPro" id="IPR020841">
    <property type="entry name" value="PKS_Beta-ketoAc_synthase_dom"/>
</dbReference>
<dbReference type="PANTHER" id="PTHR43775">
    <property type="entry name" value="FATTY ACID SYNTHASE"/>
    <property type="match status" value="1"/>
</dbReference>
<keyword evidence="12" id="KW-1185">Reference proteome</keyword>
<evidence type="ECO:0000313" key="11">
    <source>
        <dbReference type="EMBL" id="GAA2387841.1"/>
    </source>
</evidence>
<dbReference type="InterPro" id="IPR050091">
    <property type="entry name" value="PKS_NRPS_Biosynth_Enz"/>
</dbReference>
<comment type="caution">
    <text evidence="11">The sequence shown here is derived from an EMBL/GenBank/DDBJ whole genome shotgun (WGS) entry which is preliminary data.</text>
</comment>
<dbReference type="InterPro" id="IPR009081">
    <property type="entry name" value="PP-bd_ACP"/>
</dbReference>
<keyword evidence="3" id="KW-0597">Phosphoprotein</keyword>
<organism evidence="11 12">
    <name type="scientific">Dactylosporangium salmoneum</name>
    <dbReference type="NCBI Taxonomy" id="53361"/>
    <lineage>
        <taxon>Bacteria</taxon>
        <taxon>Bacillati</taxon>
        <taxon>Actinomycetota</taxon>
        <taxon>Actinomycetes</taxon>
        <taxon>Micromonosporales</taxon>
        <taxon>Micromonosporaceae</taxon>
        <taxon>Dactylosporangium</taxon>
    </lineage>
</organism>
<dbReference type="InterPro" id="IPR020806">
    <property type="entry name" value="PKS_PP-bd"/>
</dbReference>
<dbReference type="PROSITE" id="PS52004">
    <property type="entry name" value="KS3_2"/>
    <property type="match status" value="1"/>
</dbReference>
<feature type="domain" description="Carrier" evidence="9">
    <location>
        <begin position="942"/>
        <end position="1017"/>
    </location>
</feature>
<evidence type="ECO:0000256" key="6">
    <source>
        <dbReference type="ARBA" id="ARBA00023268"/>
    </source>
</evidence>
<dbReference type="InterPro" id="IPR014043">
    <property type="entry name" value="Acyl_transferase_dom"/>
</dbReference>
<evidence type="ECO:0000256" key="4">
    <source>
        <dbReference type="ARBA" id="ARBA00022679"/>
    </source>
</evidence>
<dbReference type="Pfam" id="PF00975">
    <property type="entry name" value="Thioesterase"/>
    <property type="match status" value="1"/>
</dbReference>
<dbReference type="Gene3D" id="3.40.366.10">
    <property type="entry name" value="Malonyl-Coenzyme A Acyl Carrier Protein, domain 2"/>
    <property type="match status" value="1"/>
</dbReference>
<dbReference type="InterPro" id="IPR006162">
    <property type="entry name" value="Ppantetheine_attach_site"/>
</dbReference>
<dbReference type="Proteomes" id="UP001501444">
    <property type="component" value="Unassembled WGS sequence"/>
</dbReference>
<dbReference type="SUPFAM" id="SSF53474">
    <property type="entry name" value="alpha/beta-Hydrolases"/>
    <property type="match status" value="1"/>
</dbReference>
<dbReference type="CDD" id="cd00833">
    <property type="entry name" value="PKS"/>
    <property type="match status" value="1"/>
</dbReference>
<dbReference type="InterPro" id="IPR016039">
    <property type="entry name" value="Thiolase-like"/>
</dbReference>
<keyword evidence="2" id="KW-0596">Phosphopantetheine</keyword>
<dbReference type="InterPro" id="IPR029058">
    <property type="entry name" value="AB_hydrolase_fold"/>
</dbReference>
<name>A0ABP5UTY1_9ACTN</name>
<dbReference type="PROSITE" id="PS00012">
    <property type="entry name" value="PHOSPHOPANTETHEINE"/>
    <property type="match status" value="1"/>
</dbReference>
<dbReference type="Pfam" id="PF00698">
    <property type="entry name" value="Acyl_transf_1"/>
    <property type="match status" value="1"/>
</dbReference>
<evidence type="ECO:0000259" key="10">
    <source>
        <dbReference type="PROSITE" id="PS52004"/>
    </source>
</evidence>
<keyword evidence="5" id="KW-0045">Antibiotic biosynthesis</keyword>
<dbReference type="EMBL" id="BAAARV010000109">
    <property type="protein sequence ID" value="GAA2387841.1"/>
    <property type="molecule type" value="Genomic_DNA"/>
</dbReference>
<reference evidence="12" key="1">
    <citation type="journal article" date="2019" name="Int. J. Syst. Evol. Microbiol.">
        <title>The Global Catalogue of Microorganisms (GCM) 10K type strain sequencing project: providing services to taxonomists for standard genome sequencing and annotation.</title>
        <authorList>
            <consortium name="The Broad Institute Genomics Platform"/>
            <consortium name="The Broad Institute Genome Sequencing Center for Infectious Disease"/>
            <person name="Wu L."/>
            <person name="Ma J."/>
        </authorList>
    </citation>
    <scope>NUCLEOTIDE SEQUENCE [LARGE SCALE GENOMIC DNA]</scope>
    <source>
        <strain evidence="12">JCM 3272</strain>
    </source>
</reference>
<dbReference type="InterPro" id="IPR014031">
    <property type="entry name" value="Ketoacyl_synth_C"/>
</dbReference>
<evidence type="ECO:0000256" key="3">
    <source>
        <dbReference type="ARBA" id="ARBA00022553"/>
    </source>
</evidence>
<feature type="region of interest" description="Disordered" evidence="8">
    <location>
        <begin position="916"/>
        <end position="935"/>
    </location>
</feature>
<dbReference type="SMART" id="SM00827">
    <property type="entry name" value="PKS_AT"/>
    <property type="match status" value="1"/>
</dbReference>
<dbReference type="Gene3D" id="3.30.70.3290">
    <property type="match status" value="1"/>
</dbReference>
<comment type="cofactor">
    <cofactor evidence="1">
        <name>pantetheine 4'-phosphate</name>
        <dbReference type="ChEBI" id="CHEBI:47942"/>
    </cofactor>
</comment>
<dbReference type="SMART" id="SM00824">
    <property type="entry name" value="PKS_TE"/>
    <property type="match status" value="1"/>
</dbReference>
<dbReference type="Pfam" id="PF00109">
    <property type="entry name" value="ketoacyl-synt"/>
    <property type="match status" value="1"/>
</dbReference>
<dbReference type="InterPro" id="IPR018201">
    <property type="entry name" value="Ketoacyl_synth_AS"/>
</dbReference>
<sequence>MSPTEARVVEALRAAMTENERLRKENRRLTAAGGEPIAVIGTACRFPGGVNSPEDLWELLRTGGDAVGGFPDDRGWDLAALDGDITLEGGFLADAGGFDPVFFGISPREAPAMDPQQRVLLEAAWEAFERAGIDPRGVRGSRTGVFAGVMYHDYGARLTDVPPSVAGYLGTGSASSVVSGRVAYTLGLEGPVLTVDTACSSSLVAVHLAVQAIRAGECTMALAGGVTVMSNPAVFVEFSRQRGLAGDGRCKSFAAAADGAGFSEGVGVLLLERLADARRNGRRILAVIRGSAVNSDGASNGLTAPNGPSQQRVIRQALANAGLRASDVDVIEAHGTGTTLGDPIEAHALMATYGQDRTEPFRLGSVKSNLGHTQGAAGVAGVLKMIEAMRHGLAPKTLHVDAPSPHIDWSAGAVRLLSEAEPWPAGDRPRRAAVSSFGISGTNAHVVLEEAPADRPTPRPAAPAAGPLPFVFSARTEPALRALAGRLAGRVAAGADLTDLGHALATTRPAFEHRAVVVAADADALLSGLRAPGLVTGVAGLVTGVAGLVTGVAGLVTGVAGKGRRVAALFSGQGAQRPGMGRELYAAFPLFAEAFDEVLALLDPRVREAMAAEAVHRTEFAQPALFAVEVALFRLLTAWGLRFEAVAGHSVGEIAAAHVAGALSLPDAAALVSARGRLMQALPEGGAMVAVNATEAEVLAALEGREDRAGVAALNAPDSVVVSGEEAAVLEVVQGFADAGRKIRRLSVSHAFHSPLMEPMLAEFAEVAAKISVREPALRLVSGSSGQPVGAAELGTAEYWVRQVRRPVRFADAVAALRAGGADAFLEVGPSAVLASMAERCLAGDGEAVVVAAQRAERPEAATALGAAGRLWAAGAPVAWKELFAGHEPAPVDLPTYPFQRRRYWLSASFSGSSPLPEPAASLPEPAASLPEPAASLPEAPTDLFAFVRAQVAGVLEYGSADEVDPDREFLELGFDSLAAVELGRRLQSATGVELPPTLMFDHPTVRALAAHLEQSGGAAAEAGGGTLGAMFVEACREGRFAEAHELSTRLAEFRPQFRAAAEVPVRPRWVRLAKGPSRPVLLCFPSFVWKPSAHHYTRFAAQFSGARDVWTVQLPGFAAGEALPRDADALGDVLADAVRRDFDPSAAVLVGHSSGGYLARLVARRLDPAGVVLLDTPAWGGHDQDWLAALHKVLIEQGGADGDDAWVTARARYFNLDLGAPPPAVPTLSVRAAESLGPGGTAIPDDAVEVPGNHFSILMNENVKYTASVVEKWLESAGGKQ</sequence>
<keyword evidence="4" id="KW-0808">Transferase</keyword>
<accession>A0ABP5UTY1</accession>
<dbReference type="PROSITE" id="PS00606">
    <property type="entry name" value="KS3_1"/>
    <property type="match status" value="1"/>
</dbReference>
<gene>
    <name evidence="11" type="ORF">GCM10010170_099010</name>
</gene>
<proteinExistence type="predicted"/>
<dbReference type="SMART" id="SM00823">
    <property type="entry name" value="PKS_PP"/>
    <property type="match status" value="1"/>
</dbReference>
<dbReference type="InterPro" id="IPR015083">
    <property type="entry name" value="NorB/c/GfsB-D-like_docking"/>
</dbReference>
<dbReference type="InterPro" id="IPR020802">
    <property type="entry name" value="TesA-like"/>
</dbReference>
<dbReference type="InterPro" id="IPR016036">
    <property type="entry name" value="Malonyl_transacylase_ACP-bd"/>
</dbReference>
<dbReference type="PANTHER" id="PTHR43775:SF51">
    <property type="entry name" value="INACTIVE PHENOLPHTHIOCEROL SYNTHESIS POLYKETIDE SYNTHASE TYPE I PKS1-RELATED"/>
    <property type="match status" value="1"/>
</dbReference>
<dbReference type="Pfam" id="PF02801">
    <property type="entry name" value="Ketoacyl-synt_C"/>
    <property type="match status" value="1"/>
</dbReference>
<evidence type="ECO:0000313" key="12">
    <source>
        <dbReference type="Proteomes" id="UP001501444"/>
    </source>
</evidence>
<protein>
    <submittedName>
        <fullName evidence="11">Uncharacterized protein</fullName>
    </submittedName>
</protein>
<dbReference type="InterPro" id="IPR014030">
    <property type="entry name" value="Ketoacyl_synth_N"/>
</dbReference>
<evidence type="ECO:0000256" key="2">
    <source>
        <dbReference type="ARBA" id="ARBA00022450"/>
    </source>
</evidence>
<keyword evidence="6" id="KW-0511">Multifunctional enzyme</keyword>
<dbReference type="Gene3D" id="3.40.47.10">
    <property type="match status" value="1"/>
</dbReference>
<evidence type="ECO:0000256" key="5">
    <source>
        <dbReference type="ARBA" id="ARBA00023194"/>
    </source>
</evidence>
<dbReference type="SMART" id="SM01294">
    <property type="entry name" value="PKS_PP_betabranch"/>
    <property type="match status" value="1"/>
</dbReference>
<feature type="domain" description="Ketosynthase family 3 (KS3)" evidence="10">
    <location>
        <begin position="34"/>
        <end position="450"/>
    </location>
</feature>
<dbReference type="Pfam" id="PF00550">
    <property type="entry name" value="PP-binding"/>
    <property type="match status" value="1"/>
</dbReference>
<evidence type="ECO:0000259" key="9">
    <source>
        <dbReference type="PROSITE" id="PS50075"/>
    </source>
</evidence>
<evidence type="ECO:0000256" key="8">
    <source>
        <dbReference type="SAM" id="MobiDB-lite"/>
    </source>
</evidence>
<evidence type="ECO:0000256" key="1">
    <source>
        <dbReference type="ARBA" id="ARBA00001957"/>
    </source>
</evidence>
<dbReference type="Pfam" id="PF08990">
    <property type="entry name" value="Docking"/>
    <property type="match status" value="1"/>
</dbReference>
<dbReference type="Gene3D" id="1.10.1200.10">
    <property type="entry name" value="ACP-like"/>
    <property type="match status" value="1"/>
</dbReference>
<dbReference type="SMART" id="SM00825">
    <property type="entry name" value="PKS_KS"/>
    <property type="match status" value="1"/>
</dbReference>
<dbReference type="InterPro" id="IPR016035">
    <property type="entry name" value="Acyl_Trfase/lysoPLipase"/>
</dbReference>
<dbReference type="InterPro" id="IPR001031">
    <property type="entry name" value="Thioesterase"/>
</dbReference>
<dbReference type="InterPro" id="IPR001227">
    <property type="entry name" value="Ac_transferase_dom_sf"/>
</dbReference>
<dbReference type="InterPro" id="IPR032821">
    <property type="entry name" value="PKS_assoc"/>
</dbReference>
<keyword evidence="7" id="KW-0012">Acyltransferase</keyword>
<dbReference type="SUPFAM" id="SSF52151">
    <property type="entry name" value="FabD/lysophospholipase-like"/>
    <property type="match status" value="1"/>
</dbReference>